<dbReference type="Proteomes" id="UP000243459">
    <property type="component" value="Chromosome 5"/>
</dbReference>
<dbReference type="OrthoDB" id="756370at2759"/>
<name>A0A5P1ETT2_ASPOF</name>
<evidence type="ECO:0000313" key="2">
    <source>
        <dbReference type="EMBL" id="ONK69376.1"/>
    </source>
</evidence>
<proteinExistence type="predicted"/>
<dbReference type="Pfam" id="PF00400">
    <property type="entry name" value="WD40"/>
    <property type="match status" value="2"/>
</dbReference>
<gene>
    <name evidence="2" type="ORF">A4U43_C05F22210</name>
</gene>
<dbReference type="SUPFAM" id="SSF50978">
    <property type="entry name" value="WD40 repeat-like"/>
    <property type="match status" value="1"/>
</dbReference>
<dbReference type="SMART" id="SM00320">
    <property type="entry name" value="WD40"/>
    <property type="match status" value="5"/>
</dbReference>
<dbReference type="EMBL" id="CM007385">
    <property type="protein sequence ID" value="ONK69376.1"/>
    <property type="molecule type" value="Genomic_DNA"/>
</dbReference>
<feature type="repeat" description="WD" evidence="1">
    <location>
        <begin position="174"/>
        <end position="217"/>
    </location>
</feature>
<keyword evidence="3" id="KW-1185">Reference proteome</keyword>
<dbReference type="GO" id="GO:0005656">
    <property type="term" value="C:nuclear pre-replicative complex"/>
    <property type="evidence" value="ECO:0007669"/>
    <property type="project" value="TreeGrafter"/>
</dbReference>
<organism evidence="2 3">
    <name type="scientific">Asparagus officinalis</name>
    <name type="common">Garden asparagus</name>
    <dbReference type="NCBI Taxonomy" id="4686"/>
    <lineage>
        <taxon>Eukaryota</taxon>
        <taxon>Viridiplantae</taxon>
        <taxon>Streptophyta</taxon>
        <taxon>Embryophyta</taxon>
        <taxon>Tracheophyta</taxon>
        <taxon>Spermatophyta</taxon>
        <taxon>Magnoliopsida</taxon>
        <taxon>Liliopsida</taxon>
        <taxon>Asparagales</taxon>
        <taxon>Asparagaceae</taxon>
        <taxon>Asparagoideae</taxon>
        <taxon>Asparagus</taxon>
    </lineage>
</organism>
<dbReference type="Gramene" id="ONK69376">
    <property type="protein sequence ID" value="ONK69376"/>
    <property type="gene ID" value="A4U43_C05F22210"/>
</dbReference>
<dbReference type="InterPro" id="IPR001680">
    <property type="entry name" value="WD40_rpt"/>
</dbReference>
<dbReference type="GO" id="GO:0120330">
    <property type="term" value="C:rixosome complex"/>
    <property type="evidence" value="ECO:0007669"/>
    <property type="project" value="TreeGrafter"/>
</dbReference>
<protein>
    <submittedName>
        <fullName evidence="2">Uncharacterized protein</fullName>
    </submittedName>
</protein>
<dbReference type="InterPro" id="IPR036322">
    <property type="entry name" value="WD40_repeat_dom_sf"/>
</dbReference>
<evidence type="ECO:0000313" key="3">
    <source>
        <dbReference type="Proteomes" id="UP000243459"/>
    </source>
</evidence>
<dbReference type="OMA" id="YNWWSSA"/>
<dbReference type="GO" id="GO:0006364">
    <property type="term" value="P:rRNA processing"/>
    <property type="evidence" value="ECO:0007669"/>
    <property type="project" value="TreeGrafter"/>
</dbReference>
<evidence type="ECO:0000256" key="1">
    <source>
        <dbReference type="PROSITE-ProRule" id="PRU00221"/>
    </source>
</evidence>
<reference evidence="3" key="1">
    <citation type="journal article" date="2017" name="Nat. Commun.">
        <title>The asparagus genome sheds light on the origin and evolution of a young Y chromosome.</title>
        <authorList>
            <person name="Harkess A."/>
            <person name="Zhou J."/>
            <person name="Xu C."/>
            <person name="Bowers J.E."/>
            <person name="Van der Hulst R."/>
            <person name="Ayyampalayam S."/>
            <person name="Mercati F."/>
            <person name="Riccardi P."/>
            <person name="McKain M.R."/>
            <person name="Kakrana A."/>
            <person name="Tang H."/>
            <person name="Ray J."/>
            <person name="Groenendijk J."/>
            <person name="Arikit S."/>
            <person name="Mathioni S.M."/>
            <person name="Nakano M."/>
            <person name="Shan H."/>
            <person name="Telgmann-Rauber A."/>
            <person name="Kanno A."/>
            <person name="Yue Z."/>
            <person name="Chen H."/>
            <person name="Li W."/>
            <person name="Chen Y."/>
            <person name="Xu X."/>
            <person name="Zhang Y."/>
            <person name="Luo S."/>
            <person name="Chen H."/>
            <person name="Gao J."/>
            <person name="Mao Z."/>
            <person name="Pires J.C."/>
            <person name="Luo M."/>
            <person name="Kudrna D."/>
            <person name="Wing R.A."/>
            <person name="Meyers B.C."/>
            <person name="Yi K."/>
            <person name="Kong H."/>
            <person name="Lavrijsen P."/>
            <person name="Sunseri F."/>
            <person name="Falavigna A."/>
            <person name="Ye Y."/>
            <person name="Leebens-Mack J.H."/>
            <person name="Chen G."/>
        </authorList>
    </citation>
    <scope>NUCLEOTIDE SEQUENCE [LARGE SCALE GENOMIC DNA]</scope>
    <source>
        <strain evidence="3">cv. DH0086</strain>
    </source>
</reference>
<dbReference type="GO" id="GO:0006261">
    <property type="term" value="P:DNA-templated DNA replication"/>
    <property type="evidence" value="ECO:0007669"/>
    <property type="project" value="TreeGrafter"/>
</dbReference>
<dbReference type="PANTHER" id="PTHR18763">
    <property type="entry name" value="WD-REPEAT PROTEIN 18"/>
    <property type="match status" value="1"/>
</dbReference>
<sequence length="410" mass="43998">MTCSSREIILTSSSDSPVTAYDPLTANTLARFSGSRSPRQGLALAGKNLIAASHICPNTASTGFINLYNWWSSASFQCIHAPEPVAPIVAIPDGSYLFSGSLSGFIYTFSLPSGELYRSSQAHTRPISCLVINEDSSLLISGGDDGVIAAFSILNLLDVSSDEHGTSQIALYRFSAHSSAVTGISLGLGGCNASMVSTSLDGTCKFWSIADGAQLQTIQFQCPLWCVAVDPYNLAYVGGSDGQVHAISIKNRRRRQGIQVESWEAESNIAVVALAMVNGNKNLVSASEEGIIRIRDLESRSIVQVFGHERGGTISHLLVTNGFGNGRTKDEGVIRNGISSQGFSEKEISRKVINVEEMEEWLGVAVKDRRRAIDMLEVAIETYEKLLGLLLKEAKGGGDKEESTDMDSSM</sequence>
<dbReference type="Gene3D" id="2.130.10.10">
    <property type="entry name" value="YVTN repeat-like/Quinoprotein amine dehydrogenase"/>
    <property type="match status" value="1"/>
</dbReference>
<dbReference type="InterPro" id="IPR015943">
    <property type="entry name" value="WD40/YVTN_repeat-like_dom_sf"/>
</dbReference>
<dbReference type="AlphaFoldDB" id="A0A5P1ETT2"/>
<dbReference type="PROSITE" id="PS50082">
    <property type="entry name" value="WD_REPEATS_2"/>
    <property type="match status" value="2"/>
</dbReference>
<dbReference type="InterPro" id="IPR045227">
    <property type="entry name" value="WDR18/Ipi3/RID3"/>
</dbReference>
<feature type="repeat" description="WD" evidence="1">
    <location>
        <begin position="120"/>
        <end position="153"/>
    </location>
</feature>
<dbReference type="PANTHER" id="PTHR18763:SF3">
    <property type="entry name" value="OS09G0477800 PROTEIN"/>
    <property type="match status" value="1"/>
</dbReference>
<keyword evidence="1" id="KW-0853">WD repeat</keyword>
<accession>A0A5P1ETT2</accession>